<dbReference type="PANTHER" id="PTHR18901">
    <property type="entry name" value="2-DEOXYGLUCOSE-6-PHOSPHATE PHOSPHATASE 2"/>
    <property type="match status" value="1"/>
</dbReference>
<dbReference type="PANTHER" id="PTHR18901:SF38">
    <property type="entry name" value="PSEUDOURIDINE-5'-PHOSPHATASE"/>
    <property type="match status" value="1"/>
</dbReference>
<name>A0A4Q9KJX2_PROTD</name>
<evidence type="ECO:0000313" key="2">
    <source>
        <dbReference type="Proteomes" id="UP000291933"/>
    </source>
</evidence>
<dbReference type="CDD" id="cd07505">
    <property type="entry name" value="HAD_BPGM-like"/>
    <property type="match status" value="1"/>
</dbReference>
<dbReference type="Proteomes" id="UP000291933">
    <property type="component" value="Unassembled WGS sequence"/>
</dbReference>
<dbReference type="SUPFAM" id="SSF56784">
    <property type="entry name" value="HAD-like"/>
    <property type="match status" value="1"/>
</dbReference>
<protein>
    <submittedName>
        <fullName evidence="1">HAD family phosphatase</fullName>
    </submittedName>
</protein>
<comment type="caution">
    <text evidence="1">The sequence shown here is derived from an EMBL/GenBank/DDBJ whole genome shotgun (WGS) entry which is preliminary data.</text>
</comment>
<dbReference type="Pfam" id="PF00702">
    <property type="entry name" value="Hydrolase"/>
    <property type="match status" value="1"/>
</dbReference>
<dbReference type="SFLD" id="SFLDG01135">
    <property type="entry name" value="C1.5.6:_HAD__Beta-PGM__Phospha"/>
    <property type="match status" value="1"/>
</dbReference>
<keyword evidence="2" id="KW-1185">Reference proteome</keyword>
<dbReference type="InterPro" id="IPR023198">
    <property type="entry name" value="PGP-like_dom2"/>
</dbReference>
<dbReference type="AlphaFoldDB" id="A0A4Q9KJX2"/>
<dbReference type="Gene3D" id="1.10.150.240">
    <property type="entry name" value="Putative phosphatase, domain 2"/>
    <property type="match status" value="1"/>
</dbReference>
<dbReference type="SFLD" id="SFLDS00003">
    <property type="entry name" value="Haloacid_Dehalogenase"/>
    <property type="match status" value="1"/>
</dbReference>
<organism evidence="1 2">
    <name type="scientific">Propioniciclava tarda</name>
    <dbReference type="NCBI Taxonomy" id="433330"/>
    <lineage>
        <taxon>Bacteria</taxon>
        <taxon>Bacillati</taxon>
        <taxon>Actinomycetota</taxon>
        <taxon>Actinomycetes</taxon>
        <taxon>Propionibacteriales</taxon>
        <taxon>Propionibacteriaceae</taxon>
        <taxon>Propioniciclava</taxon>
    </lineage>
</organism>
<dbReference type="InterPro" id="IPR036412">
    <property type="entry name" value="HAD-like_sf"/>
</dbReference>
<evidence type="ECO:0000313" key="1">
    <source>
        <dbReference type="EMBL" id="TBT94465.1"/>
    </source>
</evidence>
<accession>A0A4Q9KJX2</accession>
<dbReference type="EMBL" id="SDMR01000013">
    <property type="protein sequence ID" value="TBT94465.1"/>
    <property type="molecule type" value="Genomic_DNA"/>
</dbReference>
<dbReference type="InterPro" id="IPR023214">
    <property type="entry name" value="HAD_sf"/>
</dbReference>
<dbReference type="OrthoDB" id="9797743at2"/>
<gene>
    <name evidence="1" type="ORF">ET996_10660</name>
</gene>
<dbReference type="NCBIfam" id="TIGR01509">
    <property type="entry name" value="HAD-SF-IA-v3"/>
    <property type="match status" value="1"/>
</dbReference>
<proteinExistence type="predicted"/>
<reference evidence="1 2" key="1">
    <citation type="submission" date="2019-01" db="EMBL/GenBank/DDBJ databases">
        <title>Lactibacter flavus gen. nov., sp. nov., a novel bacterium of the family Propionibacteriaceae isolated from raw milk and dairy products.</title>
        <authorList>
            <person name="Huptas C."/>
            <person name="Wenning M."/>
            <person name="Breitenwieser F."/>
            <person name="Doll E."/>
            <person name="Von Neubeck M."/>
            <person name="Busse H.-J."/>
            <person name="Scherer S."/>
        </authorList>
    </citation>
    <scope>NUCLEOTIDE SEQUENCE [LARGE SCALE GENOMIC DNA]</scope>
    <source>
        <strain evidence="1 2">DSM 22130</strain>
    </source>
</reference>
<sequence>MPTPIAVVFDLDGTLTDTEVTWEEVRRGIAVSEGHEYPARATTDMMGMSTPEWARYCRESLGYPGTDAEIARRVIAGVADAYHAGRVRLLPGAADAVRRMAARGPIAVASSSPPELIDAGLDALGVGDLVTVRVSSESVGAGKPSPEVYLEACRRLGVRPQDAVAIEDSTNGLLSALAAGMLTVAVPLEPHVPRPEVLVRADAVVASLDELTAEFLIALGAR</sequence>
<dbReference type="RefSeq" id="WP_131172545.1">
    <property type="nucleotide sequence ID" value="NZ_FXTL01000013.1"/>
</dbReference>
<dbReference type="Gene3D" id="3.40.50.1000">
    <property type="entry name" value="HAD superfamily/HAD-like"/>
    <property type="match status" value="1"/>
</dbReference>
<dbReference type="InterPro" id="IPR006439">
    <property type="entry name" value="HAD-SF_hydro_IA"/>
</dbReference>
<dbReference type="SFLD" id="SFLDG01129">
    <property type="entry name" value="C1.5:_HAD__Beta-PGM__Phosphata"/>
    <property type="match status" value="1"/>
</dbReference>